<dbReference type="EMBL" id="HG805816">
    <property type="protein sequence ID" value="CDW52191.1"/>
    <property type="molecule type" value="Genomic_DNA"/>
</dbReference>
<dbReference type="OrthoDB" id="5852176at2759"/>
<sequence length="126" mass="14027">MLSFFPPLYFGRQNRKSVTRLVPIIFAFYDFFFAGIPPQPPMTAVVTVIPPFGADPVHVQCSNCGSMVLTEVKPVAGTLSWVLCMTCALFGLFFGCCLIPFCVPSLQDIEHHCPNCKTLLGTYRRM</sequence>
<comment type="similarity">
    <text evidence="4">Belongs to the CDIP1/LITAF family.</text>
</comment>
<evidence type="ECO:0000256" key="8">
    <source>
        <dbReference type="SAM" id="Phobius"/>
    </source>
</evidence>
<proteinExistence type="inferred from homology"/>
<name>A0A077YWN7_TRITR</name>
<dbReference type="GO" id="GO:0008270">
    <property type="term" value="F:zinc ion binding"/>
    <property type="evidence" value="ECO:0007669"/>
    <property type="project" value="TreeGrafter"/>
</dbReference>
<reference evidence="10" key="2">
    <citation type="submission" date="2014-03" db="EMBL/GenBank/DDBJ databases">
        <title>The whipworm genome and dual-species transcriptomics of an intimate host-pathogen interaction.</title>
        <authorList>
            <person name="Foth B.J."/>
            <person name="Tsai I.J."/>
            <person name="Reid A.J."/>
            <person name="Bancroft A.J."/>
            <person name="Nichol S."/>
            <person name="Tracey A."/>
            <person name="Holroyd N."/>
            <person name="Cotton J.A."/>
            <person name="Stanley E.J."/>
            <person name="Zarowiecki M."/>
            <person name="Liu J.Z."/>
            <person name="Huckvale T."/>
            <person name="Cooper P.J."/>
            <person name="Grencis R.K."/>
            <person name="Berriman M."/>
        </authorList>
    </citation>
    <scope>NUCLEOTIDE SEQUENCE [LARGE SCALE GENOMIC DNA]</scope>
</reference>
<dbReference type="Pfam" id="PF10601">
    <property type="entry name" value="zf-LITAF-like"/>
    <property type="match status" value="1"/>
</dbReference>
<gene>
    <name evidence="10" type="ORF">TTRE_0000045001</name>
</gene>
<dbReference type="PROSITE" id="PS51837">
    <property type="entry name" value="LITAF"/>
    <property type="match status" value="1"/>
</dbReference>
<dbReference type="GO" id="GO:0005634">
    <property type="term" value="C:nucleus"/>
    <property type="evidence" value="ECO:0007669"/>
    <property type="project" value="TreeGrafter"/>
</dbReference>
<evidence type="ECO:0000256" key="5">
    <source>
        <dbReference type="ARBA" id="ARBA00022723"/>
    </source>
</evidence>
<evidence type="ECO:0000313" key="10">
    <source>
        <dbReference type="EMBL" id="CDW52191.1"/>
    </source>
</evidence>
<dbReference type="Proteomes" id="UP000030665">
    <property type="component" value="Unassembled WGS sequence"/>
</dbReference>
<dbReference type="PANTHER" id="PTHR23292:SF46">
    <property type="entry name" value="LIPOPOLYSACCHARIDE-INDUCED TUMOR NECROSIS FACTOR-ALPHA FACTOR HOMOLOG"/>
    <property type="match status" value="1"/>
</dbReference>
<organism evidence="10 11">
    <name type="scientific">Trichuris trichiura</name>
    <name type="common">Whipworm</name>
    <name type="synonym">Trichocephalus trichiurus</name>
    <dbReference type="NCBI Taxonomy" id="36087"/>
    <lineage>
        <taxon>Eukaryota</taxon>
        <taxon>Metazoa</taxon>
        <taxon>Ecdysozoa</taxon>
        <taxon>Nematoda</taxon>
        <taxon>Enoplea</taxon>
        <taxon>Dorylaimia</taxon>
        <taxon>Trichinellida</taxon>
        <taxon>Trichuridae</taxon>
        <taxon>Trichuris</taxon>
    </lineage>
</organism>
<protein>
    <submittedName>
        <fullName evidence="10">Lipopolysaccharide induced tumor necrosis</fullName>
    </submittedName>
</protein>
<dbReference type="AlphaFoldDB" id="A0A077YWN7"/>
<evidence type="ECO:0000256" key="4">
    <source>
        <dbReference type="ARBA" id="ARBA00005975"/>
    </source>
</evidence>
<keyword evidence="8" id="KW-0812">Transmembrane</keyword>
<keyword evidence="6" id="KW-0862">Zinc</keyword>
<keyword evidence="8" id="KW-1133">Transmembrane helix</keyword>
<keyword evidence="11" id="KW-1185">Reference proteome</keyword>
<reference evidence="10" key="1">
    <citation type="submission" date="2014-01" db="EMBL/GenBank/DDBJ databases">
        <authorList>
            <person name="Aslett M."/>
        </authorList>
    </citation>
    <scope>NUCLEOTIDE SEQUENCE</scope>
</reference>
<dbReference type="InterPro" id="IPR037519">
    <property type="entry name" value="LITAF_fam"/>
</dbReference>
<evidence type="ECO:0000256" key="7">
    <source>
        <dbReference type="ARBA" id="ARBA00023136"/>
    </source>
</evidence>
<evidence type="ECO:0000256" key="1">
    <source>
        <dbReference type="ARBA" id="ARBA00004414"/>
    </source>
</evidence>
<keyword evidence="7 8" id="KW-0472">Membrane</keyword>
<dbReference type="InterPro" id="IPR006629">
    <property type="entry name" value="LITAF"/>
</dbReference>
<feature type="domain" description="LITAF" evidence="9">
    <location>
        <begin position="41"/>
        <end position="125"/>
    </location>
</feature>
<evidence type="ECO:0000256" key="6">
    <source>
        <dbReference type="ARBA" id="ARBA00022833"/>
    </source>
</evidence>
<keyword evidence="5" id="KW-0479">Metal-binding</keyword>
<dbReference type="STRING" id="36087.A0A077YWN7"/>
<dbReference type="SMART" id="SM00714">
    <property type="entry name" value="LITAF"/>
    <property type="match status" value="1"/>
</dbReference>
<dbReference type="GO" id="GO:0098560">
    <property type="term" value="C:cytoplasmic side of late endosome membrane"/>
    <property type="evidence" value="ECO:0007669"/>
    <property type="project" value="TreeGrafter"/>
</dbReference>
<feature type="transmembrane region" description="Helical" evidence="8">
    <location>
        <begin position="79"/>
        <end position="103"/>
    </location>
</feature>
<evidence type="ECO:0000256" key="2">
    <source>
        <dbReference type="ARBA" id="ARBA00004481"/>
    </source>
</evidence>
<feature type="transmembrane region" description="Helical" evidence="8">
    <location>
        <begin position="21"/>
        <end position="38"/>
    </location>
</feature>
<dbReference type="GO" id="GO:0098574">
    <property type="term" value="C:cytoplasmic side of lysosomal membrane"/>
    <property type="evidence" value="ECO:0007669"/>
    <property type="project" value="TreeGrafter"/>
</dbReference>
<accession>A0A077YWN7</accession>
<evidence type="ECO:0000256" key="3">
    <source>
        <dbReference type="ARBA" id="ARBA00004630"/>
    </source>
</evidence>
<evidence type="ECO:0000259" key="9">
    <source>
        <dbReference type="PROSITE" id="PS51837"/>
    </source>
</evidence>
<dbReference type="PANTHER" id="PTHR23292">
    <property type="entry name" value="LIPOPOLYSACCHARIDE-INDUCED TUMOR NECROSIS FACTOR-ALPHA FACTOR"/>
    <property type="match status" value="1"/>
</dbReference>
<evidence type="ECO:0000313" key="11">
    <source>
        <dbReference type="Proteomes" id="UP000030665"/>
    </source>
</evidence>
<comment type="subcellular location">
    <subcellularLocation>
        <location evidence="2">Endosome membrane</location>
        <topology evidence="2">Peripheral membrane protein</topology>
    </subcellularLocation>
    <subcellularLocation>
        <location evidence="1">Late endosome membrane</location>
    </subcellularLocation>
    <subcellularLocation>
        <location evidence="3">Lysosome membrane</location>
        <topology evidence="3">Peripheral membrane protein</topology>
        <orientation evidence="3">Cytoplasmic side</orientation>
    </subcellularLocation>
</comment>